<sequence length="93" mass="9819">MIAPVLESGQRDPNLPHDLSPVGMFMAADIVVKAVMIGLAIASVVTWTVLVMKLLELGRASAMPVPPRAASKMPPRSPQPSKPPDGATIPRRA</sequence>
<keyword evidence="2" id="KW-1133">Transmembrane helix</keyword>
<comment type="caution">
    <text evidence="3">The sequence shown here is derived from an EMBL/GenBank/DDBJ whole genome shotgun (WGS) entry which is preliminary data.</text>
</comment>
<evidence type="ECO:0000256" key="2">
    <source>
        <dbReference type="SAM" id="Phobius"/>
    </source>
</evidence>
<proteinExistence type="predicted"/>
<feature type="transmembrane region" description="Helical" evidence="2">
    <location>
        <begin position="30"/>
        <end position="55"/>
    </location>
</feature>
<evidence type="ECO:0000256" key="1">
    <source>
        <dbReference type="SAM" id="MobiDB-lite"/>
    </source>
</evidence>
<dbReference type="Proteomes" id="UP001243846">
    <property type="component" value="Unassembled WGS sequence"/>
</dbReference>
<evidence type="ECO:0000313" key="3">
    <source>
        <dbReference type="EMBL" id="MDN3712572.1"/>
    </source>
</evidence>
<name>A0ABT8D9N8_9RHOB</name>
<organism evidence="3 4">
    <name type="scientific">Paracoccus cavernae</name>
    <dbReference type="NCBI Taxonomy" id="1571207"/>
    <lineage>
        <taxon>Bacteria</taxon>
        <taxon>Pseudomonadati</taxon>
        <taxon>Pseudomonadota</taxon>
        <taxon>Alphaproteobacteria</taxon>
        <taxon>Rhodobacterales</taxon>
        <taxon>Paracoccaceae</taxon>
        <taxon>Paracoccus</taxon>
    </lineage>
</organism>
<feature type="region of interest" description="Disordered" evidence="1">
    <location>
        <begin position="64"/>
        <end position="93"/>
    </location>
</feature>
<evidence type="ECO:0000313" key="4">
    <source>
        <dbReference type="Proteomes" id="UP001243846"/>
    </source>
</evidence>
<keyword evidence="2" id="KW-0812">Transmembrane</keyword>
<protein>
    <recommendedName>
        <fullName evidence="5">TonB-system energizer ExbB</fullName>
    </recommendedName>
</protein>
<keyword evidence="4" id="KW-1185">Reference proteome</keyword>
<accession>A0ABT8D9N8</accession>
<gene>
    <name evidence="3" type="ORF">QWZ10_13970</name>
</gene>
<evidence type="ECO:0008006" key="5">
    <source>
        <dbReference type="Google" id="ProtNLM"/>
    </source>
</evidence>
<dbReference type="EMBL" id="JAUFRC010000001">
    <property type="protein sequence ID" value="MDN3712572.1"/>
    <property type="molecule type" value="Genomic_DNA"/>
</dbReference>
<keyword evidence="2" id="KW-0472">Membrane</keyword>
<reference evidence="4" key="1">
    <citation type="journal article" date="2019" name="Int. J. Syst. Evol. Microbiol.">
        <title>The Global Catalogue of Microorganisms (GCM) 10K type strain sequencing project: providing services to taxonomists for standard genome sequencing and annotation.</title>
        <authorList>
            <consortium name="The Broad Institute Genomics Platform"/>
            <consortium name="The Broad Institute Genome Sequencing Center for Infectious Disease"/>
            <person name="Wu L."/>
            <person name="Ma J."/>
        </authorList>
    </citation>
    <scope>NUCLEOTIDE SEQUENCE [LARGE SCALE GENOMIC DNA]</scope>
    <source>
        <strain evidence="4">CECT 8482</strain>
    </source>
</reference>